<evidence type="ECO:0000256" key="5">
    <source>
        <dbReference type="SAM" id="MobiDB-lite"/>
    </source>
</evidence>
<dbReference type="Gene3D" id="3.40.190.290">
    <property type="match status" value="1"/>
</dbReference>
<dbReference type="RefSeq" id="WP_323279727.1">
    <property type="nucleotide sequence ID" value="NZ_JAYGGQ010000011.1"/>
</dbReference>
<keyword evidence="8" id="KW-1185">Reference proteome</keyword>
<keyword evidence="3" id="KW-0238">DNA-binding</keyword>
<dbReference type="Pfam" id="PF03466">
    <property type="entry name" value="LysR_substrate"/>
    <property type="match status" value="2"/>
</dbReference>
<reference evidence="7 8" key="1">
    <citation type="submission" date="2023-12" db="EMBL/GenBank/DDBJ databases">
        <title>Sinomonas terricola sp. nov, isolated from litchi orchard soil in Guangdong, PR China.</title>
        <authorList>
            <person name="Jiaxin W."/>
            <person name="Yang Z."/>
            <person name="Honghui Z."/>
        </authorList>
    </citation>
    <scope>NUCLEOTIDE SEQUENCE [LARGE SCALE GENOMIC DNA]</scope>
    <source>
        <strain evidence="7 8">JGH33</strain>
    </source>
</reference>
<evidence type="ECO:0000256" key="3">
    <source>
        <dbReference type="ARBA" id="ARBA00023125"/>
    </source>
</evidence>
<accession>A0ABU5T827</accession>
<evidence type="ECO:0000256" key="1">
    <source>
        <dbReference type="ARBA" id="ARBA00009437"/>
    </source>
</evidence>
<feature type="domain" description="LysR substrate-binding" evidence="6">
    <location>
        <begin position="23"/>
        <end position="104"/>
    </location>
</feature>
<evidence type="ECO:0000256" key="4">
    <source>
        <dbReference type="ARBA" id="ARBA00023163"/>
    </source>
</evidence>
<feature type="compositionally biased region" description="Basic residues" evidence="5">
    <location>
        <begin position="247"/>
        <end position="259"/>
    </location>
</feature>
<dbReference type="PANTHER" id="PTHR30346:SF0">
    <property type="entry name" value="HCA OPERON TRANSCRIPTIONAL ACTIVATOR HCAR"/>
    <property type="match status" value="1"/>
</dbReference>
<dbReference type="EMBL" id="JAYGGQ010000011">
    <property type="protein sequence ID" value="MEA5455837.1"/>
    <property type="molecule type" value="Genomic_DNA"/>
</dbReference>
<gene>
    <name evidence="7" type="ORF">SPF06_13970</name>
</gene>
<comment type="similarity">
    <text evidence="1">Belongs to the LysR transcriptional regulatory family.</text>
</comment>
<dbReference type="Proteomes" id="UP001304769">
    <property type="component" value="Unassembled WGS sequence"/>
</dbReference>
<dbReference type="InterPro" id="IPR005119">
    <property type="entry name" value="LysR_subst-bd"/>
</dbReference>
<comment type="caution">
    <text evidence="7">The sequence shown here is derived from an EMBL/GenBank/DDBJ whole genome shotgun (WGS) entry which is preliminary data.</text>
</comment>
<evidence type="ECO:0000313" key="7">
    <source>
        <dbReference type="EMBL" id="MEA5455837.1"/>
    </source>
</evidence>
<proteinExistence type="inferred from homology"/>
<name>A0ABU5T827_9MICC</name>
<organism evidence="7 8">
    <name type="scientific">Sinomonas terricola</name>
    <dbReference type="NCBI Taxonomy" id="3110330"/>
    <lineage>
        <taxon>Bacteria</taxon>
        <taxon>Bacillati</taxon>
        <taxon>Actinomycetota</taxon>
        <taxon>Actinomycetes</taxon>
        <taxon>Micrococcales</taxon>
        <taxon>Micrococcaceae</taxon>
        <taxon>Sinomonas</taxon>
    </lineage>
</organism>
<feature type="compositionally biased region" description="Polar residues" evidence="5">
    <location>
        <begin position="178"/>
        <end position="190"/>
    </location>
</feature>
<evidence type="ECO:0000256" key="2">
    <source>
        <dbReference type="ARBA" id="ARBA00023015"/>
    </source>
</evidence>
<dbReference type="SUPFAM" id="SSF53850">
    <property type="entry name" value="Periplasmic binding protein-like II"/>
    <property type="match status" value="1"/>
</dbReference>
<keyword evidence="4" id="KW-0804">Transcription</keyword>
<feature type="domain" description="LysR substrate-binding" evidence="6">
    <location>
        <begin position="116"/>
        <end position="176"/>
    </location>
</feature>
<dbReference type="PANTHER" id="PTHR30346">
    <property type="entry name" value="TRANSCRIPTIONAL DUAL REGULATOR HCAR-RELATED"/>
    <property type="match status" value="1"/>
</dbReference>
<dbReference type="CDD" id="cd08414">
    <property type="entry name" value="PBP2_LTTR_aromatics_like"/>
    <property type="match status" value="1"/>
</dbReference>
<keyword evidence="2" id="KW-0805">Transcription regulation</keyword>
<feature type="region of interest" description="Disordered" evidence="5">
    <location>
        <begin position="178"/>
        <end position="259"/>
    </location>
</feature>
<evidence type="ECO:0000313" key="8">
    <source>
        <dbReference type="Proteomes" id="UP001304769"/>
    </source>
</evidence>
<evidence type="ECO:0000259" key="6">
    <source>
        <dbReference type="Pfam" id="PF03466"/>
    </source>
</evidence>
<protein>
    <submittedName>
        <fullName evidence="7">LysR family substrate-binding domain-containing protein</fullName>
    </submittedName>
</protein>
<sequence>MDSESLAPAGLRVAFVAGVSPGKWFRRWEERFPEATLASEMADDGAQLAAVREGRADIAFVRLPVDREGLHVIPLYEEVPVVVAPKGHEIQAFDEVPFAEIEDELFEYDGGASERLDLVEGGAGLAILPMSVVRHFNRKELRYRPVTGVPGYEVGVAWRRDNESEAVQEFIGIVRGRSANSSRQASVQRGQQEAAKQRRADRAASQSAEAKSRNEASRAAKAARTGKPARGAAKPARQGKPGGAGGKSRHSGAGRRRPR</sequence>